<dbReference type="Proteomes" id="UP000017559">
    <property type="component" value="Unassembled WGS sequence"/>
</dbReference>
<proteinExistence type="predicted"/>
<dbReference type="KEGG" id="mrr:Moror_3823"/>
<dbReference type="EMBL" id="AWSO01000083">
    <property type="protein sequence ID" value="ESK95385.1"/>
    <property type="molecule type" value="Genomic_DNA"/>
</dbReference>
<dbReference type="HOGENOM" id="CLU_2590302_0_0_1"/>
<accession>V2XS62</accession>
<reference evidence="1 2" key="1">
    <citation type="journal article" date="2014" name="BMC Genomics">
        <title>Genome and secretome analysis of the hemibiotrophic fungal pathogen, Moniliophthora roreri, which causes frosty pod rot disease of cacao: mechanisms of the biotrophic and necrotrophic phases.</title>
        <authorList>
            <person name="Meinhardt L.W."/>
            <person name="Costa G.G.L."/>
            <person name="Thomazella D.P.T."/>
            <person name="Teixeira P.J.P.L."/>
            <person name="Carazzolle M.F."/>
            <person name="Schuster S.C."/>
            <person name="Carlson J.E."/>
            <person name="Guiltinan M.J."/>
            <person name="Mieczkowski P."/>
            <person name="Farmer A."/>
            <person name="Ramaraj T."/>
            <person name="Crozier J."/>
            <person name="Davis R.E."/>
            <person name="Shao J."/>
            <person name="Melnick R.L."/>
            <person name="Pereira G.A.G."/>
            <person name="Bailey B.A."/>
        </authorList>
    </citation>
    <scope>NUCLEOTIDE SEQUENCE [LARGE SCALE GENOMIC DNA]</scope>
    <source>
        <strain evidence="1 2">MCA 2997</strain>
    </source>
</reference>
<evidence type="ECO:0000313" key="1">
    <source>
        <dbReference type="EMBL" id="ESK95385.1"/>
    </source>
</evidence>
<evidence type="ECO:0000313" key="2">
    <source>
        <dbReference type="Proteomes" id="UP000017559"/>
    </source>
</evidence>
<protein>
    <submittedName>
        <fullName evidence="1">Uncharacterized protein</fullName>
    </submittedName>
</protein>
<organism evidence="1 2">
    <name type="scientific">Moniliophthora roreri (strain MCA 2997)</name>
    <name type="common">Cocoa frosty pod rot fungus</name>
    <name type="synonym">Crinipellis roreri</name>
    <dbReference type="NCBI Taxonomy" id="1381753"/>
    <lineage>
        <taxon>Eukaryota</taxon>
        <taxon>Fungi</taxon>
        <taxon>Dikarya</taxon>
        <taxon>Basidiomycota</taxon>
        <taxon>Agaricomycotina</taxon>
        <taxon>Agaricomycetes</taxon>
        <taxon>Agaricomycetidae</taxon>
        <taxon>Agaricales</taxon>
        <taxon>Marasmiineae</taxon>
        <taxon>Marasmiaceae</taxon>
        <taxon>Moniliophthora</taxon>
    </lineage>
</organism>
<dbReference type="AlphaFoldDB" id="V2XS62"/>
<keyword evidence="2" id="KW-1185">Reference proteome</keyword>
<sequence>MAGAAQELFALSTMFMLPNSSRFPLSNTEPSIQPWTKGPLPCLSRNRFPPRLYGSCPGGWRMRWLNPLVGRSPVSLPVPF</sequence>
<comment type="caution">
    <text evidence="1">The sequence shown here is derived from an EMBL/GenBank/DDBJ whole genome shotgun (WGS) entry which is preliminary data.</text>
</comment>
<gene>
    <name evidence="1" type="ORF">Moror_3823</name>
</gene>
<name>V2XS62_MONRO</name>